<keyword evidence="4" id="KW-1185">Reference proteome</keyword>
<dbReference type="InterPro" id="IPR051396">
    <property type="entry name" value="Bact_Antivir_Def_Nuclease"/>
</dbReference>
<dbReference type="PANTHER" id="PTHR43581">
    <property type="entry name" value="ATP/GTP PHOSPHATASE"/>
    <property type="match status" value="1"/>
</dbReference>
<evidence type="ECO:0000259" key="1">
    <source>
        <dbReference type="Pfam" id="PF13304"/>
    </source>
</evidence>
<dbReference type="CDD" id="cd00267">
    <property type="entry name" value="ABC_ATPase"/>
    <property type="match status" value="1"/>
</dbReference>
<dbReference type="InterPro" id="IPR003959">
    <property type="entry name" value="ATPase_AAA_core"/>
</dbReference>
<name>A0ABU9HEL3_9GAMM</name>
<dbReference type="InterPro" id="IPR034139">
    <property type="entry name" value="TOPRIM_OLD"/>
</dbReference>
<sequence length="427" mass="47716">MPVNYIPEETSPKNLLQALYGSSGEFDKKLKDAFKSTFGMDIRLDYSAGLELRLAVSKEFSHIPEDPRAAYPIMKQYPSIELQGDGFRSFVAVVLSLLLSKDKVVLLDEPEAFLHPEQARRLGKWISDHVRDFPCQLLVATHNSNFLSGLLSGSQSADIYRLNRSNDVTKFNKITSEATQALSKSPILSSQRVLEGIFSKGVVVCESDTDRIIYNAVAIHEHKNQEVLFIHAHNKQTIKNVVKLLRDASIPTVAVIDIDILNSKADLSNAIQAFDADFDKTNILELREKIASHIESIYEEEILSDLKEYLSELLSQLDREEHSLSGAKGALNRIRSESTKWSSIKKNGISSLEVPYLTNAEEIIDTCNGLGLFIVPVGELEGWMDLGVRKNKWALPALEKIHSDECPANLKEFVGSLISCIYSEYSS</sequence>
<evidence type="ECO:0000259" key="2">
    <source>
        <dbReference type="Pfam" id="PF20469"/>
    </source>
</evidence>
<dbReference type="Proteomes" id="UP001366060">
    <property type="component" value="Unassembled WGS sequence"/>
</dbReference>
<organism evidence="3 4">
    <name type="scientific">Psychromonas arctica</name>
    <dbReference type="NCBI Taxonomy" id="168275"/>
    <lineage>
        <taxon>Bacteria</taxon>
        <taxon>Pseudomonadati</taxon>
        <taxon>Pseudomonadota</taxon>
        <taxon>Gammaproteobacteria</taxon>
        <taxon>Alteromonadales</taxon>
        <taxon>Psychromonadaceae</taxon>
        <taxon>Psychromonas</taxon>
    </lineage>
</organism>
<reference evidence="3 4" key="1">
    <citation type="submission" date="2024-02" db="EMBL/GenBank/DDBJ databases">
        <title>Bacteria isolated from the canopy kelp, Nereocystis luetkeana.</title>
        <authorList>
            <person name="Pfister C.A."/>
            <person name="Younker I.T."/>
            <person name="Light S.H."/>
        </authorList>
    </citation>
    <scope>NUCLEOTIDE SEQUENCE [LARGE SCALE GENOMIC DNA]</scope>
    <source>
        <strain evidence="3 4">TI.2.07</strain>
    </source>
</reference>
<dbReference type="SUPFAM" id="SSF52540">
    <property type="entry name" value="P-loop containing nucleoside triphosphate hydrolases"/>
    <property type="match status" value="1"/>
</dbReference>
<dbReference type="InterPro" id="IPR027417">
    <property type="entry name" value="P-loop_NTPase"/>
</dbReference>
<dbReference type="EMBL" id="JBAKBA010000031">
    <property type="protein sequence ID" value="MEL0660021.1"/>
    <property type="molecule type" value="Genomic_DNA"/>
</dbReference>
<dbReference type="RefSeq" id="WP_341628516.1">
    <property type="nucleotide sequence ID" value="NZ_JBAKBA010000031.1"/>
</dbReference>
<feature type="domain" description="OLD protein-like TOPRIM" evidence="2">
    <location>
        <begin position="197"/>
        <end position="259"/>
    </location>
</feature>
<evidence type="ECO:0000313" key="3">
    <source>
        <dbReference type="EMBL" id="MEL0660021.1"/>
    </source>
</evidence>
<proteinExistence type="predicted"/>
<accession>A0ABU9HEL3</accession>
<dbReference type="Pfam" id="PF20469">
    <property type="entry name" value="OLD-like_TOPRIM"/>
    <property type="match status" value="1"/>
</dbReference>
<evidence type="ECO:0000313" key="4">
    <source>
        <dbReference type="Proteomes" id="UP001366060"/>
    </source>
</evidence>
<dbReference type="PANTHER" id="PTHR43581:SF4">
    <property type="entry name" value="ATP_GTP PHOSPHATASE"/>
    <property type="match status" value="1"/>
</dbReference>
<dbReference type="Pfam" id="PF13304">
    <property type="entry name" value="AAA_21"/>
    <property type="match status" value="1"/>
</dbReference>
<protein>
    <submittedName>
        <fullName evidence="3">AAA family ATPase</fullName>
    </submittedName>
</protein>
<comment type="caution">
    <text evidence="3">The sequence shown here is derived from an EMBL/GenBank/DDBJ whole genome shotgun (WGS) entry which is preliminary data.</text>
</comment>
<dbReference type="Gene3D" id="3.40.50.300">
    <property type="entry name" value="P-loop containing nucleotide triphosphate hydrolases"/>
    <property type="match status" value="1"/>
</dbReference>
<gene>
    <name evidence="3" type="ORF">V6255_12835</name>
</gene>
<feature type="domain" description="ATPase AAA-type core" evidence="1">
    <location>
        <begin position="82"/>
        <end position="147"/>
    </location>
</feature>